<keyword evidence="1" id="KW-0808">Transferase</keyword>
<proteinExistence type="predicted"/>
<organism evidence="1 2">
    <name type="scientific">Dulcicalothrix desertica PCC 7102</name>
    <dbReference type="NCBI Taxonomy" id="232991"/>
    <lineage>
        <taxon>Bacteria</taxon>
        <taxon>Bacillati</taxon>
        <taxon>Cyanobacteriota</taxon>
        <taxon>Cyanophyceae</taxon>
        <taxon>Nostocales</taxon>
        <taxon>Calotrichaceae</taxon>
        <taxon>Dulcicalothrix</taxon>
    </lineage>
</organism>
<accession>A0A433VM67</accession>
<dbReference type="AlphaFoldDB" id="A0A433VM67"/>
<dbReference type="Gene3D" id="3.40.50.2000">
    <property type="entry name" value="Glycogen Phosphorylase B"/>
    <property type="match status" value="1"/>
</dbReference>
<name>A0A433VM67_9CYAN</name>
<dbReference type="EMBL" id="RSCL01000005">
    <property type="protein sequence ID" value="RUT07181.1"/>
    <property type="molecule type" value="Genomic_DNA"/>
</dbReference>
<dbReference type="SUPFAM" id="SSF53756">
    <property type="entry name" value="UDP-Glycosyltransferase/glycogen phosphorylase"/>
    <property type="match status" value="1"/>
</dbReference>
<dbReference type="CDD" id="cd01635">
    <property type="entry name" value="Glycosyltransferase_GTB-type"/>
    <property type="match status" value="1"/>
</dbReference>
<evidence type="ECO:0000313" key="1">
    <source>
        <dbReference type="EMBL" id="RUT07181.1"/>
    </source>
</evidence>
<keyword evidence="2" id="KW-1185">Reference proteome</keyword>
<evidence type="ECO:0000313" key="2">
    <source>
        <dbReference type="Proteomes" id="UP000271624"/>
    </source>
</evidence>
<dbReference type="Proteomes" id="UP000271624">
    <property type="component" value="Unassembled WGS sequence"/>
</dbReference>
<dbReference type="RefSeq" id="WP_201800713.1">
    <property type="nucleotide sequence ID" value="NZ_RSCL01000005.1"/>
</dbReference>
<sequence length="336" mass="39615">MMPLNIFYEEPNEDRWLPFDRYPRQVIRRLVRGKPRVGGQKRVFLNLCAGLDRLGVSYKVNDYKYIQKHPEEIACIIGKPYVLDKISWKNPIIFGPSAFSHPYDDLNLLQRLPVKKVLVPGEWMKKMWEPYYGYSVVAWPVGIDTDAWVPASLEAKDIDILLYDKILWEHDIYENELITPIKNLLEQKQLKVANIRYGFYKEQEFHSLLNRSKAMIFLCKHETQGIAYQQTLSCGVPILAWDKSGFWDDPSFFPERVQFAPVSSVPYWDERCGVKFMDIHEFPTKLEEFLDQLNRQVFYPRDYILENLTLEASAQWYIDIVKKVQSDIDSLTKNIT</sequence>
<reference evidence="1" key="1">
    <citation type="submission" date="2018-12" db="EMBL/GenBank/DDBJ databases">
        <authorList>
            <person name="Will S."/>
            <person name="Neumann-Schaal M."/>
            <person name="Henke P."/>
        </authorList>
    </citation>
    <scope>NUCLEOTIDE SEQUENCE</scope>
    <source>
        <strain evidence="1">PCC 7102</strain>
    </source>
</reference>
<protein>
    <submittedName>
        <fullName evidence="1">Glycosyl transferase</fullName>
    </submittedName>
</protein>
<dbReference type="GO" id="GO:0016740">
    <property type="term" value="F:transferase activity"/>
    <property type="evidence" value="ECO:0007669"/>
    <property type="project" value="UniProtKB-KW"/>
</dbReference>
<comment type="caution">
    <text evidence="1">The sequence shown here is derived from an EMBL/GenBank/DDBJ whole genome shotgun (WGS) entry which is preliminary data.</text>
</comment>
<gene>
    <name evidence="1" type="ORF">DSM106972_024420</name>
</gene>
<reference evidence="1" key="2">
    <citation type="journal article" date="2019" name="Genome Biol. Evol.">
        <title>Day and night: Metabolic profiles and evolutionary relationships of six axenic non-marine cyanobacteria.</title>
        <authorList>
            <person name="Will S.E."/>
            <person name="Henke P."/>
            <person name="Boedeker C."/>
            <person name="Huang S."/>
            <person name="Brinkmann H."/>
            <person name="Rohde M."/>
            <person name="Jarek M."/>
            <person name="Friedl T."/>
            <person name="Seufert S."/>
            <person name="Schumacher M."/>
            <person name="Overmann J."/>
            <person name="Neumann-Schaal M."/>
            <person name="Petersen J."/>
        </authorList>
    </citation>
    <scope>NUCLEOTIDE SEQUENCE [LARGE SCALE GENOMIC DNA]</scope>
    <source>
        <strain evidence="1">PCC 7102</strain>
    </source>
</reference>